<feature type="compositionally biased region" description="Polar residues" evidence="1">
    <location>
        <begin position="1"/>
        <end position="16"/>
    </location>
</feature>
<evidence type="ECO:0000313" key="2">
    <source>
        <dbReference type="EMBL" id="JAH48161.1"/>
    </source>
</evidence>
<name>A0A0E9T3F7_ANGAN</name>
<dbReference type="EMBL" id="GBXM01060416">
    <property type="protein sequence ID" value="JAH48161.1"/>
    <property type="molecule type" value="Transcribed_RNA"/>
</dbReference>
<feature type="region of interest" description="Disordered" evidence="1">
    <location>
        <begin position="1"/>
        <end position="25"/>
    </location>
</feature>
<organism evidence="2">
    <name type="scientific">Anguilla anguilla</name>
    <name type="common">European freshwater eel</name>
    <name type="synonym">Muraena anguilla</name>
    <dbReference type="NCBI Taxonomy" id="7936"/>
    <lineage>
        <taxon>Eukaryota</taxon>
        <taxon>Metazoa</taxon>
        <taxon>Chordata</taxon>
        <taxon>Craniata</taxon>
        <taxon>Vertebrata</taxon>
        <taxon>Euteleostomi</taxon>
        <taxon>Actinopterygii</taxon>
        <taxon>Neopterygii</taxon>
        <taxon>Teleostei</taxon>
        <taxon>Anguilliformes</taxon>
        <taxon>Anguillidae</taxon>
        <taxon>Anguilla</taxon>
    </lineage>
</organism>
<reference evidence="2" key="1">
    <citation type="submission" date="2014-11" db="EMBL/GenBank/DDBJ databases">
        <authorList>
            <person name="Amaro Gonzalez C."/>
        </authorList>
    </citation>
    <scope>NUCLEOTIDE SEQUENCE</scope>
</reference>
<dbReference type="AlphaFoldDB" id="A0A0E9T3F7"/>
<evidence type="ECO:0000256" key="1">
    <source>
        <dbReference type="SAM" id="MobiDB-lite"/>
    </source>
</evidence>
<sequence length="25" mass="2688">MQNLTTGTPPWSTDLFTATKILGPP</sequence>
<proteinExistence type="predicted"/>
<accession>A0A0E9T3F7</accession>
<reference evidence="2" key="2">
    <citation type="journal article" date="2015" name="Fish Shellfish Immunol.">
        <title>Early steps in the European eel (Anguilla anguilla)-Vibrio vulnificus interaction in the gills: Role of the RtxA13 toxin.</title>
        <authorList>
            <person name="Callol A."/>
            <person name="Pajuelo D."/>
            <person name="Ebbesson L."/>
            <person name="Teles M."/>
            <person name="MacKenzie S."/>
            <person name="Amaro C."/>
        </authorList>
    </citation>
    <scope>NUCLEOTIDE SEQUENCE</scope>
</reference>
<protein>
    <submittedName>
        <fullName evidence="2">Uncharacterized protein</fullName>
    </submittedName>
</protein>